<evidence type="ECO:0000256" key="4">
    <source>
        <dbReference type="ARBA" id="ARBA00022475"/>
    </source>
</evidence>
<evidence type="ECO:0000256" key="2">
    <source>
        <dbReference type="ARBA" id="ARBA00007783"/>
    </source>
</evidence>
<dbReference type="Proteomes" id="UP000014387">
    <property type="component" value="Unassembled WGS sequence"/>
</dbReference>
<evidence type="ECO:0000256" key="7">
    <source>
        <dbReference type="ARBA" id="ARBA00022989"/>
    </source>
</evidence>
<evidence type="ECO:0000256" key="8">
    <source>
        <dbReference type="ARBA" id="ARBA00023136"/>
    </source>
</evidence>
<keyword evidence="12" id="KW-1185">Reference proteome</keyword>
<keyword evidence="3 9" id="KW-0813">Transport</keyword>
<gene>
    <name evidence="11" type="ORF">HMPREF9238_00812</name>
</gene>
<dbReference type="InterPro" id="IPR047817">
    <property type="entry name" value="ABC2_TM_bact-type"/>
</dbReference>
<dbReference type="InterPro" id="IPR013525">
    <property type="entry name" value="ABC2_TM"/>
</dbReference>
<feature type="domain" description="ABC transmembrane type-2" evidence="10">
    <location>
        <begin position="78"/>
        <end position="302"/>
    </location>
</feature>
<dbReference type="EMBL" id="AGWN01000001">
    <property type="protein sequence ID" value="EPD31055.1"/>
    <property type="molecule type" value="Genomic_DNA"/>
</dbReference>
<sequence length="312" mass="35524">MSESTSDTPNELPKRAATKTDNQPITNLVPARYDVSDFVRLSMRPTLSSYVAQVWKRRHFTLMESRARAFGSIKDTALGQAWLIIEPFLNSAIYYFIFAVLLSFDRGMDNFVGYLVVGLISFNVLAQSLNATSAIEGSGRNLVRTFQFPKFSLVLSYVMRIYIDFIPTFLAMLIFIVAVPPHSMPMLGWLLVPVVYLLAVPMCVGIASITATFATLVPDIRFVIGLFSRLWFYASGIFWSIEMFSDKPVMQDIMRLNPAWTYLEILRTLLLRGEVPPLSLWIYFGVWSIGLAVFGFLFIWRNEINMSKALER</sequence>
<feature type="transmembrane region" description="Helical" evidence="9">
    <location>
        <begin position="280"/>
        <end position="300"/>
    </location>
</feature>
<dbReference type="GO" id="GO:0005886">
    <property type="term" value="C:plasma membrane"/>
    <property type="evidence" value="ECO:0007669"/>
    <property type="project" value="UniProtKB-SubCell"/>
</dbReference>
<evidence type="ECO:0000256" key="1">
    <source>
        <dbReference type="ARBA" id="ARBA00004429"/>
    </source>
</evidence>
<proteinExistence type="inferred from homology"/>
<evidence type="ECO:0000256" key="5">
    <source>
        <dbReference type="ARBA" id="ARBA00022519"/>
    </source>
</evidence>
<dbReference type="PROSITE" id="PS51012">
    <property type="entry name" value="ABC_TM2"/>
    <property type="match status" value="1"/>
</dbReference>
<dbReference type="PANTHER" id="PTHR30413">
    <property type="entry name" value="INNER MEMBRANE TRANSPORT PERMEASE"/>
    <property type="match status" value="1"/>
</dbReference>
<dbReference type="AlphaFoldDB" id="A0A9W5VWM4"/>
<reference evidence="11 12" key="1">
    <citation type="submission" date="2013-05" db="EMBL/GenBank/DDBJ databases">
        <title>The Genome Sequence of Actinomyces europaeus ACS-120-V-COL10B.</title>
        <authorList>
            <consortium name="The Broad Institute Genomics Platform"/>
            <person name="Earl A."/>
            <person name="Ward D."/>
            <person name="Feldgarden M."/>
            <person name="Gevers D."/>
            <person name="Saerens B."/>
            <person name="Vaneechoutte M."/>
            <person name="Walker B."/>
            <person name="Young S."/>
            <person name="Zeng Q."/>
            <person name="Gargeya S."/>
            <person name="Fitzgerald M."/>
            <person name="Haas B."/>
            <person name="Abouelleil A."/>
            <person name="Allen A.W."/>
            <person name="Alvarado L."/>
            <person name="Arachchi H.M."/>
            <person name="Berlin A.M."/>
            <person name="Chapman S.B."/>
            <person name="Gainer-Dewar J."/>
            <person name="Goldberg J."/>
            <person name="Griggs A."/>
            <person name="Gujja S."/>
            <person name="Hansen M."/>
            <person name="Howarth C."/>
            <person name="Imamovic A."/>
            <person name="Ireland A."/>
            <person name="Larimer J."/>
            <person name="McCowan C."/>
            <person name="Murphy C."/>
            <person name="Pearson M."/>
            <person name="Poon T.W."/>
            <person name="Priest M."/>
            <person name="Roberts A."/>
            <person name="Saif S."/>
            <person name="Shea T."/>
            <person name="Sisk P."/>
            <person name="Sykes S."/>
            <person name="Wortman J."/>
            <person name="Nusbaum C."/>
            <person name="Birren B."/>
        </authorList>
    </citation>
    <scope>NUCLEOTIDE SEQUENCE [LARGE SCALE GENOMIC DNA]</scope>
    <source>
        <strain evidence="11 12">ACS-120-V-Col10b</strain>
    </source>
</reference>
<comment type="subcellular location">
    <subcellularLocation>
        <location evidence="1">Cell inner membrane</location>
        <topology evidence="1">Multi-pass membrane protein</topology>
    </subcellularLocation>
    <subcellularLocation>
        <location evidence="9">Cell membrane</location>
        <topology evidence="9">Multi-pass membrane protein</topology>
    </subcellularLocation>
</comment>
<keyword evidence="7 9" id="KW-1133">Transmembrane helix</keyword>
<evidence type="ECO:0000313" key="11">
    <source>
        <dbReference type="EMBL" id="EPD31055.1"/>
    </source>
</evidence>
<name>A0A9W5VWM4_9ACTO</name>
<dbReference type="GO" id="GO:0015920">
    <property type="term" value="P:lipopolysaccharide transport"/>
    <property type="evidence" value="ECO:0007669"/>
    <property type="project" value="TreeGrafter"/>
</dbReference>
<keyword evidence="4 9" id="KW-1003">Cell membrane</keyword>
<feature type="transmembrane region" description="Helical" evidence="9">
    <location>
        <begin position="222"/>
        <end position="241"/>
    </location>
</feature>
<comment type="caution">
    <text evidence="11">The sequence shown here is derived from an EMBL/GenBank/DDBJ whole genome shotgun (WGS) entry which is preliminary data.</text>
</comment>
<accession>A0A9W5VWM4</accession>
<feature type="transmembrane region" description="Helical" evidence="9">
    <location>
        <begin position="81"/>
        <end position="104"/>
    </location>
</feature>
<dbReference type="Pfam" id="PF01061">
    <property type="entry name" value="ABC2_membrane"/>
    <property type="match status" value="1"/>
</dbReference>
<dbReference type="RefSeq" id="WP_016444167.1">
    <property type="nucleotide sequence ID" value="NZ_KE150266.1"/>
</dbReference>
<feature type="transmembrane region" description="Helical" evidence="9">
    <location>
        <begin position="110"/>
        <end position="130"/>
    </location>
</feature>
<keyword evidence="8 9" id="KW-0472">Membrane</keyword>
<evidence type="ECO:0000256" key="6">
    <source>
        <dbReference type="ARBA" id="ARBA00022692"/>
    </source>
</evidence>
<feature type="transmembrane region" description="Helical" evidence="9">
    <location>
        <begin position="190"/>
        <end position="215"/>
    </location>
</feature>
<dbReference type="PANTHER" id="PTHR30413:SF8">
    <property type="entry name" value="TRANSPORT PERMEASE PROTEIN"/>
    <property type="match status" value="1"/>
</dbReference>
<evidence type="ECO:0000256" key="3">
    <source>
        <dbReference type="ARBA" id="ARBA00022448"/>
    </source>
</evidence>
<protein>
    <recommendedName>
        <fullName evidence="9">Transport permease protein</fullName>
    </recommendedName>
</protein>
<evidence type="ECO:0000259" key="10">
    <source>
        <dbReference type="PROSITE" id="PS51012"/>
    </source>
</evidence>
<evidence type="ECO:0000313" key="12">
    <source>
        <dbReference type="Proteomes" id="UP000014387"/>
    </source>
</evidence>
<keyword evidence="6 9" id="KW-0812">Transmembrane</keyword>
<keyword evidence="5" id="KW-0997">Cell inner membrane</keyword>
<dbReference type="GO" id="GO:0140359">
    <property type="term" value="F:ABC-type transporter activity"/>
    <property type="evidence" value="ECO:0007669"/>
    <property type="project" value="InterPro"/>
</dbReference>
<dbReference type="OrthoDB" id="4186295at2"/>
<organism evidence="11 12">
    <name type="scientific">Gleimia europaea ACS-120-V-Col10b</name>
    <dbReference type="NCBI Taxonomy" id="883069"/>
    <lineage>
        <taxon>Bacteria</taxon>
        <taxon>Bacillati</taxon>
        <taxon>Actinomycetota</taxon>
        <taxon>Actinomycetes</taxon>
        <taxon>Actinomycetales</taxon>
        <taxon>Actinomycetaceae</taxon>
        <taxon>Gleimia</taxon>
    </lineage>
</organism>
<comment type="similarity">
    <text evidence="2 9">Belongs to the ABC-2 integral membrane protein family.</text>
</comment>
<feature type="transmembrane region" description="Helical" evidence="9">
    <location>
        <begin position="151"/>
        <end position="178"/>
    </location>
</feature>
<evidence type="ECO:0000256" key="9">
    <source>
        <dbReference type="RuleBase" id="RU361157"/>
    </source>
</evidence>